<dbReference type="Proteomes" id="UP000283210">
    <property type="component" value="Chromosome 6"/>
</dbReference>
<feature type="compositionally biased region" description="Basic and acidic residues" evidence="1">
    <location>
        <begin position="76"/>
        <end position="87"/>
    </location>
</feature>
<gene>
    <name evidence="2" type="ORF">OJAV_G00051580</name>
</gene>
<reference evidence="2 3" key="2">
    <citation type="submission" date="2019-01" db="EMBL/GenBank/DDBJ databases">
        <title>A chromosome length genome reference of the Java medaka (oryzias javanicus).</title>
        <authorList>
            <person name="Herpin A."/>
            <person name="Takehana Y."/>
            <person name="Naruse K."/>
            <person name="Ansai S."/>
            <person name="Kawaguchi M."/>
        </authorList>
    </citation>
    <scope>NUCLEOTIDE SEQUENCE [LARGE SCALE GENOMIC DNA]</scope>
    <source>
        <strain evidence="2">RS831</strain>
        <tissue evidence="2">Whole body</tissue>
    </source>
</reference>
<feature type="compositionally biased region" description="Polar residues" evidence="1">
    <location>
        <begin position="182"/>
        <end position="208"/>
    </location>
</feature>
<dbReference type="EMBL" id="CM012442">
    <property type="protein sequence ID" value="RVE71417.1"/>
    <property type="molecule type" value="Genomic_DNA"/>
</dbReference>
<evidence type="ECO:0000313" key="2">
    <source>
        <dbReference type="EMBL" id="RVE71417.1"/>
    </source>
</evidence>
<proteinExistence type="predicted"/>
<dbReference type="AlphaFoldDB" id="A0A437D9N9"/>
<keyword evidence="3" id="KW-1185">Reference proteome</keyword>
<feature type="compositionally biased region" description="Basic residues" evidence="1">
    <location>
        <begin position="40"/>
        <end position="52"/>
    </location>
</feature>
<dbReference type="OrthoDB" id="8932843at2759"/>
<feature type="compositionally biased region" description="Basic and acidic residues" evidence="1">
    <location>
        <begin position="328"/>
        <end position="337"/>
    </location>
</feature>
<evidence type="ECO:0000256" key="1">
    <source>
        <dbReference type="SAM" id="MobiDB-lite"/>
    </source>
</evidence>
<feature type="compositionally biased region" description="Basic and acidic residues" evidence="1">
    <location>
        <begin position="53"/>
        <end position="68"/>
    </location>
</feature>
<reference evidence="2 3" key="1">
    <citation type="submission" date="2018-11" db="EMBL/GenBank/DDBJ databases">
        <authorList>
            <person name="Lopez-Roques C."/>
            <person name="Donnadieu C."/>
            <person name="Bouchez O."/>
            <person name="Klopp C."/>
            <person name="Cabau C."/>
            <person name="Zahm M."/>
        </authorList>
    </citation>
    <scope>NUCLEOTIDE SEQUENCE [LARGE SCALE GENOMIC DNA]</scope>
    <source>
        <strain evidence="2">RS831</strain>
        <tissue evidence="2">Whole body</tissue>
    </source>
</reference>
<accession>A0A437D9N9</accession>
<evidence type="ECO:0000313" key="3">
    <source>
        <dbReference type="Proteomes" id="UP000283210"/>
    </source>
</evidence>
<feature type="region of interest" description="Disordered" evidence="1">
    <location>
        <begin position="356"/>
        <end position="386"/>
    </location>
</feature>
<feature type="compositionally biased region" description="Polar residues" evidence="1">
    <location>
        <begin position="311"/>
        <end position="326"/>
    </location>
</feature>
<feature type="region of interest" description="Disordered" evidence="1">
    <location>
        <begin position="38"/>
        <end position="261"/>
    </location>
</feature>
<organism evidence="2 3">
    <name type="scientific">Oryzias javanicus</name>
    <name type="common">Javanese ricefish</name>
    <name type="synonym">Aplocheilus javanicus</name>
    <dbReference type="NCBI Taxonomy" id="123683"/>
    <lineage>
        <taxon>Eukaryota</taxon>
        <taxon>Metazoa</taxon>
        <taxon>Chordata</taxon>
        <taxon>Craniata</taxon>
        <taxon>Vertebrata</taxon>
        <taxon>Euteleostomi</taxon>
        <taxon>Actinopterygii</taxon>
        <taxon>Neopterygii</taxon>
        <taxon>Teleostei</taxon>
        <taxon>Neoteleostei</taxon>
        <taxon>Acanthomorphata</taxon>
        <taxon>Ovalentaria</taxon>
        <taxon>Atherinomorphae</taxon>
        <taxon>Beloniformes</taxon>
        <taxon>Adrianichthyidae</taxon>
        <taxon>Oryziinae</taxon>
        <taxon>Oryzias</taxon>
    </lineage>
</organism>
<feature type="compositionally biased region" description="Basic and acidic residues" evidence="1">
    <location>
        <begin position="214"/>
        <end position="227"/>
    </location>
</feature>
<feature type="compositionally biased region" description="Basic residues" evidence="1">
    <location>
        <begin position="88"/>
        <end position="97"/>
    </location>
</feature>
<feature type="compositionally biased region" description="Basic and acidic residues" evidence="1">
    <location>
        <begin position="98"/>
        <end position="130"/>
    </location>
</feature>
<protein>
    <submittedName>
        <fullName evidence="2">Uncharacterized protein</fullName>
    </submittedName>
</protein>
<name>A0A437D9N9_ORYJA</name>
<feature type="region of interest" description="Disordered" evidence="1">
    <location>
        <begin position="308"/>
        <end position="337"/>
    </location>
</feature>
<sequence>MKATSNSGGIFEVDFTAPFQRLMSDFEEADFCAQFWRSQKQQRKMKKERVKNKKEQKPEKSRKVQTGERKKKRSRFKEAMMERNEKRRKEKKKKRKKLEGEEHRTAAESNPRQKEKLSPESRILDFIEKSRRTKKVQFASFPPYVRVKRPTFSSSSPKEAEAVRSSQSGPVQERDSPCPSEDINSQDLFITQKSFRTSPRELSSSEATASPLEPHPESNNNRREDPKGSGPQAVHPHLDEPFGMSSFSGRRRSSAESSTQTENFFTSELCSVFSFCQRSRAAEDLNGPKPLDLSLPQRARATLCLTMKASGPSTPSPRFQTDLSFSSEEDHPGRSSRREMIQVKAVQTKLNKPFFFKTKGERLSPRPESPLMKLSQGRAVKSQPHR</sequence>